<reference evidence="10 11" key="1">
    <citation type="submission" date="2016-10" db="EMBL/GenBank/DDBJ databases">
        <authorList>
            <person name="de Groot N.N."/>
        </authorList>
    </citation>
    <scope>NUCLEOTIDE SEQUENCE [LARGE SCALE GENOMIC DNA]</scope>
    <source>
        <strain evidence="10 11">DSM 46701</strain>
    </source>
</reference>
<feature type="transmembrane region" description="Helical" evidence="9">
    <location>
        <begin position="305"/>
        <end position="328"/>
    </location>
</feature>
<dbReference type="HAMAP" id="MF_00024">
    <property type="entry name" value="CobD_CbiB"/>
    <property type="match status" value="1"/>
</dbReference>
<keyword evidence="4 9" id="KW-1003">Cell membrane</keyword>
<evidence type="ECO:0000256" key="2">
    <source>
        <dbReference type="ARBA" id="ARBA00004953"/>
    </source>
</evidence>
<evidence type="ECO:0000256" key="8">
    <source>
        <dbReference type="ARBA" id="ARBA00023136"/>
    </source>
</evidence>
<dbReference type="EMBL" id="FOCQ01000001">
    <property type="protein sequence ID" value="SEM69283.1"/>
    <property type="molecule type" value="Genomic_DNA"/>
</dbReference>
<dbReference type="Proteomes" id="UP000199695">
    <property type="component" value="Unassembled WGS sequence"/>
</dbReference>
<dbReference type="AlphaFoldDB" id="A0A1H8AFG2"/>
<keyword evidence="5 9" id="KW-0169">Cobalamin biosynthesis</keyword>
<comment type="similarity">
    <text evidence="3 9">Belongs to the CobD/CbiB family.</text>
</comment>
<evidence type="ECO:0000256" key="1">
    <source>
        <dbReference type="ARBA" id="ARBA00004651"/>
    </source>
</evidence>
<proteinExistence type="inferred from homology"/>
<evidence type="ECO:0000256" key="3">
    <source>
        <dbReference type="ARBA" id="ARBA00006263"/>
    </source>
</evidence>
<keyword evidence="7 9" id="KW-1133">Transmembrane helix</keyword>
<evidence type="ECO:0000256" key="6">
    <source>
        <dbReference type="ARBA" id="ARBA00022692"/>
    </source>
</evidence>
<accession>A0A1H8AFG2</accession>
<dbReference type="Pfam" id="PF03186">
    <property type="entry name" value="CobD_Cbib"/>
    <property type="match status" value="1"/>
</dbReference>
<dbReference type="PANTHER" id="PTHR34308:SF1">
    <property type="entry name" value="COBALAMIN BIOSYNTHESIS PROTEIN CBIB"/>
    <property type="match status" value="1"/>
</dbReference>
<evidence type="ECO:0000256" key="4">
    <source>
        <dbReference type="ARBA" id="ARBA00022475"/>
    </source>
</evidence>
<comment type="pathway">
    <text evidence="2 9">Cofactor biosynthesis; adenosylcobalamin biosynthesis.</text>
</comment>
<keyword evidence="11" id="KW-1185">Reference proteome</keyword>
<gene>
    <name evidence="9" type="primary">cobD</name>
    <name evidence="10" type="ORF">SAMN05444955_101113</name>
</gene>
<dbReference type="GO" id="GO:0015420">
    <property type="term" value="F:ABC-type vitamin B12 transporter activity"/>
    <property type="evidence" value="ECO:0007669"/>
    <property type="project" value="UniProtKB-UniRule"/>
</dbReference>
<dbReference type="UniPathway" id="UPA00148"/>
<organism evidence="10 11">
    <name type="scientific">Lihuaxuella thermophila</name>
    <dbReference type="NCBI Taxonomy" id="1173111"/>
    <lineage>
        <taxon>Bacteria</taxon>
        <taxon>Bacillati</taxon>
        <taxon>Bacillota</taxon>
        <taxon>Bacilli</taxon>
        <taxon>Bacillales</taxon>
        <taxon>Thermoactinomycetaceae</taxon>
        <taxon>Lihuaxuella</taxon>
    </lineage>
</organism>
<keyword evidence="8 9" id="KW-0472">Membrane</keyword>
<comment type="function">
    <text evidence="9">Converts cobyric acid to cobinamide by the addition of aminopropanol on the F carboxylic group.</text>
</comment>
<dbReference type="GO" id="GO:0048472">
    <property type="term" value="F:threonine-phosphate decarboxylase activity"/>
    <property type="evidence" value="ECO:0007669"/>
    <property type="project" value="InterPro"/>
</dbReference>
<evidence type="ECO:0000256" key="5">
    <source>
        <dbReference type="ARBA" id="ARBA00022573"/>
    </source>
</evidence>
<dbReference type="GO" id="GO:0009236">
    <property type="term" value="P:cobalamin biosynthetic process"/>
    <property type="evidence" value="ECO:0007669"/>
    <property type="project" value="UniProtKB-UniRule"/>
</dbReference>
<evidence type="ECO:0000256" key="9">
    <source>
        <dbReference type="HAMAP-Rule" id="MF_00024"/>
    </source>
</evidence>
<dbReference type="PANTHER" id="PTHR34308">
    <property type="entry name" value="COBALAMIN BIOSYNTHESIS PROTEIN CBIB"/>
    <property type="match status" value="1"/>
</dbReference>
<evidence type="ECO:0000313" key="11">
    <source>
        <dbReference type="Proteomes" id="UP000199695"/>
    </source>
</evidence>
<comment type="subcellular location">
    <subcellularLocation>
        <location evidence="1 9">Cell membrane</location>
        <topology evidence="1 9">Multi-pass membrane protein</topology>
    </subcellularLocation>
</comment>
<keyword evidence="6 9" id="KW-0812">Transmembrane</keyword>
<dbReference type="NCBIfam" id="TIGR00380">
    <property type="entry name" value="cobal_cbiB"/>
    <property type="match status" value="1"/>
</dbReference>
<protein>
    <recommendedName>
        <fullName evidence="9">Cobalamin biosynthesis protein CobD</fullName>
    </recommendedName>
</protein>
<dbReference type="GO" id="GO:0005886">
    <property type="term" value="C:plasma membrane"/>
    <property type="evidence" value="ECO:0007669"/>
    <property type="project" value="UniProtKB-SubCell"/>
</dbReference>
<feature type="transmembrane region" description="Helical" evidence="9">
    <location>
        <begin position="61"/>
        <end position="82"/>
    </location>
</feature>
<dbReference type="InterPro" id="IPR004485">
    <property type="entry name" value="Cobalamin_biosynth_CobD/CbiB"/>
</dbReference>
<dbReference type="RefSeq" id="WP_089964427.1">
    <property type="nucleotide sequence ID" value="NZ_FOCQ01000001.1"/>
</dbReference>
<sequence length="331" mass="36790">MEWVGILLAAYLLDRLIGDPRWLPHPVVAMGKCISLLEKGARRLMRSRGWENESHHRQIRLLGLLFPVVIVGGVYLAVLYIVQWVSGWSVWAGRVLEVYLIATTIATKGLAEAAGHIYEALRAKDLDRARSALSMVVGRDTEKLDEQEIVRGGVETVAENIVDAVTSPLFYAALGGAPLAMAYRAVNTLDSMVGYRNEQYLHLGWASARLDDWANWVPARLTIFPMLAALALLKLHPREAWDAYRRDAQRHPSPNSGIPEAIMAGGLQIQLGGINTYQGKISPRATMGRPLEVKKPVHLLQSIRVLYTTSWIYVALLSVCAGIFRLMLEGY</sequence>
<evidence type="ECO:0000256" key="7">
    <source>
        <dbReference type="ARBA" id="ARBA00022989"/>
    </source>
</evidence>
<dbReference type="STRING" id="1173111.SAMN05444955_101113"/>
<evidence type="ECO:0000313" key="10">
    <source>
        <dbReference type="EMBL" id="SEM69283.1"/>
    </source>
</evidence>
<name>A0A1H8AFG2_9BACL</name>
<comment type="caution">
    <text evidence="9">Lacks conserved residue(s) required for the propagation of feature annotation.</text>
</comment>
<dbReference type="OrthoDB" id="9811967at2"/>